<dbReference type="InterPro" id="IPR043703">
    <property type="entry name" value="Lipid_II_synth_MurT"/>
</dbReference>
<dbReference type="Pfam" id="PF08353">
    <property type="entry name" value="MurT_C"/>
    <property type="match status" value="1"/>
</dbReference>
<proteinExistence type="inferred from homology"/>
<dbReference type="InterPro" id="IPR013221">
    <property type="entry name" value="Mur_ligase_cen"/>
</dbReference>
<dbReference type="STRING" id="39060.SAMN05660706_13418"/>
<reference evidence="9" key="1">
    <citation type="submission" date="2016-10" db="EMBL/GenBank/DDBJ databases">
        <authorList>
            <person name="Varghese N."/>
            <person name="Submissions S."/>
        </authorList>
    </citation>
    <scope>NUCLEOTIDE SEQUENCE [LARGE SCALE GENOMIC DNA]</scope>
    <source>
        <strain evidence="9">DSM 3669</strain>
    </source>
</reference>
<keyword evidence="5" id="KW-0862">Zinc</keyword>
<dbReference type="GO" id="GO:0140282">
    <property type="term" value="F:carbon-nitrogen ligase activity on lipid II"/>
    <property type="evidence" value="ECO:0007669"/>
    <property type="project" value="UniProtKB-UniRule"/>
</dbReference>
<dbReference type="PANTHER" id="PTHR23135:SF7">
    <property type="entry name" value="LIPID II ISOGLUTAMINYL SYNTHASE (GLUTAMINE-HYDROLYZING) SUBUNIT MURT"/>
    <property type="match status" value="1"/>
</dbReference>
<dbReference type="RefSeq" id="WP_092486794.1">
    <property type="nucleotide sequence ID" value="NZ_FOYM01000034.1"/>
</dbReference>
<dbReference type="EC" id="6.3.5.13" evidence="5"/>
<accession>A0A1I6EC17</accession>
<feature type="binding site" evidence="5">
    <location>
        <position position="236"/>
    </location>
    <ligand>
        <name>Zn(2+)</name>
        <dbReference type="ChEBI" id="CHEBI:29105"/>
    </ligand>
</feature>
<evidence type="ECO:0000256" key="1">
    <source>
        <dbReference type="ARBA" id="ARBA00004752"/>
    </source>
</evidence>
<dbReference type="AlphaFoldDB" id="A0A1I6EC17"/>
<feature type="binding site" evidence="5">
    <location>
        <position position="214"/>
    </location>
    <ligand>
        <name>Zn(2+)</name>
        <dbReference type="ChEBI" id="CHEBI:29105"/>
    </ligand>
</feature>
<dbReference type="InterPro" id="IPR018109">
    <property type="entry name" value="Folylpolyglutamate_synth_CS"/>
</dbReference>
<dbReference type="HAMAP" id="MF_02214">
    <property type="entry name" value="Lipid_II_synth_MurT"/>
    <property type="match status" value="1"/>
</dbReference>
<evidence type="ECO:0000313" key="9">
    <source>
        <dbReference type="Proteomes" id="UP000199584"/>
    </source>
</evidence>
<feature type="active site" evidence="5">
    <location>
        <position position="367"/>
    </location>
</feature>
<evidence type="ECO:0000313" key="8">
    <source>
        <dbReference type="EMBL" id="SFR15048.1"/>
    </source>
</evidence>
<dbReference type="GO" id="GO:0009252">
    <property type="term" value="P:peptidoglycan biosynthetic process"/>
    <property type="evidence" value="ECO:0007669"/>
    <property type="project" value="UniProtKB-UniRule"/>
</dbReference>
<keyword evidence="2 5" id="KW-0436">Ligase</keyword>
<evidence type="ECO:0000259" key="6">
    <source>
        <dbReference type="Pfam" id="PF08245"/>
    </source>
</evidence>
<sequence>MNLRLILAVLAAKTAMFLSRFFGRGRGSSLPGMLALRIYPGILKHYRHQARRGVIMVTGTNGKTTTSNMLSGILVRAGYTVVTNREGANLLTGVTTAFIRAGSVTARVRSDYAVLEVDEAAFPVVTRWIKPNLVVITNFFRDQLDRYGELDTTIGKVLEAIQKLPSSTRLILNADDPLVVRFAGETGYPSRFYGVRPVPELAGDAAYSREAKFCPHCGAEFMYSIYLYSQLGDYKCPRCGFARPRPDIEASFVQVGLNGITARVDDDEGDWKIELPVQGMYNLYNALAAFTASLVLGVDPEAALAGLKMYSPAIGRMELFAYGDKKVTLTLVKNPTGFNQALAGLIAGKSRQDVMIAINDNDADGRDISWLWDVDFEILAQRPDKFNFFICTGKRAEEMALRLKYAGVPVSALHIERDYQRAIDGVLNGRGAAAGLLATYTALWPVEKILAQRAERVVYNDSNRVSPVS</sequence>
<evidence type="ECO:0000256" key="3">
    <source>
        <dbReference type="ARBA" id="ARBA00022741"/>
    </source>
</evidence>
<keyword evidence="5" id="KW-0573">Peptidoglycan synthesis</keyword>
<dbReference type="Pfam" id="PF08245">
    <property type="entry name" value="Mur_ligase_M"/>
    <property type="match status" value="1"/>
</dbReference>
<dbReference type="GO" id="GO:0005524">
    <property type="term" value="F:ATP binding"/>
    <property type="evidence" value="ECO:0007669"/>
    <property type="project" value="UniProtKB-UniRule"/>
</dbReference>
<dbReference type="GO" id="GO:0008270">
    <property type="term" value="F:zinc ion binding"/>
    <property type="evidence" value="ECO:0007669"/>
    <property type="project" value="UniProtKB-UniRule"/>
</dbReference>
<comment type="catalytic activity">
    <reaction evidence="5">
        <text>beta-D-GlcNAc-(1-&gt;4)-Mur2Ac(oyl-L-Ala-gamma-D-Glu-L-Lys-D-Ala-D-Ala)-di-trans,octa-cis-undecaprenyl diphosphate + L-glutamine + ATP + H2O = beta-D-GlcNAc-(1-&gt;4)-Mur2Ac(oyl-L-Ala-D-isoglutaminyl-L-Lys-D-Ala-D-Ala)-di-trans,octa-cis-undecaprenyl diphosphate + L-glutamate + ADP + phosphate + H(+)</text>
        <dbReference type="Rhea" id="RHEA:57928"/>
        <dbReference type="ChEBI" id="CHEBI:15377"/>
        <dbReference type="ChEBI" id="CHEBI:15378"/>
        <dbReference type="ChEBI" id="CHEBI:29985"/>
        <dbReference type="ChEBI" id="CHEBI:30616"/>
        <dbReference type="ChEBI" id="CHEBI:43474"/>
        <dbReference type="ChEBI" id="CHEBI:58359"/>
        <dbReference type="ChEBI" id="CHEBI:60033"/>
        <dbReference type="ChEBI" id="CHEBI:62233"/>
        <dbReference type="ChEBI" id="CHEBI:456216"/>
        <dbReference type="EC" id="6.3.5.13"/>
    </reaction>
</comment>
<protein>
    <recommendedName>
        <fullName evidence="5">Lipid II isoglutaminyl synthase (glutamine-hydrolyzing) subunit MurT</fullName>
        <ecNumber evidence="5">6.3.5.13</ecNumber>
    </recommendedName>
</protein>
<dbReference type="GO" id="GO:0071555">
    <property type="term" value="P:cell wall organization"/>
    <property type="evidence" value="ECO:0007669"/>
    <property type="project" value="UniProtKB-KW"/>
</dbReference>
<dbReference type="UniPathway" id="UPA00219"/>
<keyword evidence="5" id="KW-0133">Cell shape</keyword>
<evidence type="ECO:0000259" key="7">
    <source>
        <dbReference type="Pfam" id="PF08353"/>
    </source>
</evidence>
<dbReference type="OrthoDB" id="9803907at2"/>
<comment type="catalytic activity">
    <reaction evidence="5">
        <text>beta-D-GlcNAc-(1-&gt;4)-Mur2Ac(oyl-L-Ala-gamma-D-Glu-L-Lys-D-Ala-D-Ala)-di-trans,octa-cis-undecaprenyl diphosphate + ATP = beta-D-GlcNAc-(1-&gt;4)-Mur2Ac(oyl-L-Ala-gamma-D-O-P-Glu-L-Lys-D-Ala-D-Ala)-di-trans,octa-cis-undecaprenyl diphosphate + ADP</text>
        <dbReference type="Rhea" id="RHEA:59488"/>
        <dbReference type="ChEBI" id="CHEBI:30616"/>
        <dbReference type="ChEBI" id="CHEBI:60033"/>
        <dbReference type="ChEBI" id="CHEBI:143132"/>
        <dbReference type="ChEBI" id="CHEBI:456216"/>
    </reaction>
</comment>
<dbReference type="EMBL" id="FOYM01000034">
    <property type="protein sequence ID" value="SFR15048.1"/>
    <property type="molecule type" value="Genomic_DNA"/>
</dbReference>
<comment type="similarity">
    <text evidence="5">Belongs to the MurCDEF family. MurT subfamily.</text>
</comment>
<dbReference type="Gene3D" id="3.40.1190.10">
    <property type="entry name" value="Mur-like, catalytic domain"/>
    <property type="match status" value="1"/>
</dbReference>
<keyword evidence="5" id="KW-0961">Cell wall biogenesis/degradation</keyword>
<organism evidence="8 9">
    <name type="scientific">Desulfoscipio geothermicus DSM 3669</name>
    <dbReference type="NCBI Taxonomy" id="1121426"/>
    <lineage>
        <taxon>Bacteria</taxon>
        <taxon>Bacillati</taxon>
        <taxon>Bacillota</taxon>
        <taxon>Clostridia</taxon>
        <taxon>Eubacteriales</taxon>
        <taxon>Desulfallaceae</taxon>
        <taxon>Desulfoscipio</taxon>
    </lineage>
</organism>
<dbReference type="InterPro" id="IPR036565">
    <property type="entry name" value="Mur-like_cat_sf"/>
</dbReference>
<feature type="binding site" evidence="5">
    <location>
        <position position="239"/>
    </location>
    <ligand>
        <name>Zn(2+)</name>
        <dbReference type="ChEBI" id="CHEBI:29105"/>
    </ligand>
</feature>
<keyword evidence="3 5" id="KW-0547">Nucleotide-binding</keyword>
<keyword evidence="5" id="KW-0479">Metal-binding</keyword>
<dbReference type="SUPFAM" id="SSF53623">
    <property type="entry name" value="MurD-like peptide ligases, catalytic domain"/>
    <property type="match status" value="1"/>
</dbReference>
<dbReference type="Proteomes" id="UP000199584">
    <property type="component" value="Unassembled WGS sequence"/>
</dbReference>
<comment type="function">
    <text evidence="5">The lipid II isoglutaminyl synthase complex catalyzes the formation of alpha-D-isoglutamine in the cell wall lipid II stem peptide. The MurT subunit catalyzes the ATP-dependent amidation of D-glutamate residue of lipid II, converting it to an isoglutamine residue.</text>
</comment>
<evidence type="ECO:0000256" key="5">
    <source>
        <dbReference type="HAMAP-Rule" id="MF_02214"/>
    </source>
</evidence>
<dbReference type="InterPro" id="IPR013564">
    <property type="entry name" value="MurT_C"/>
</dbReference>
<dbReference type="GO" id="GO:0008360">
    <property type="term" value="P:regulation of cell shape"/>
    <property type="evidence" value="ECO:0007669"/>
    <property type="project" value="UniProtKB-KW"/>
</dbReference>
<dbReference type="PANTHER" id="PTHR23135">
    <property type="entry name" value="MUR LIGASE FAMILY MEMBER"/>
    <property type="match status" value="1"/>
</dbReference>
<comment type="pathway">
    <text evidence="1 5">Cell wall biogenesis; peptidoglycan biosynthesis.</text>
</comment>
<name>A0A1I6EC17_9FIRM</name>
<dbReference type="GO" id="GO:0004326">
    <property type="term" value="F:tetrahydrofolylpolyglutamate synthase activity"/>
    <property type="evidence" value="ECO:0007669"/>
    <property type="project" value="InterPro"/>
</dbReference>
<keyword evidence="9" id="KW-1185">Reference proteome</keyword>
<evidence type="ECO:0000256" key="2">
    <source>
        <dbReference type="ARBA" id="ARBA00022598"/>
    </source>
</evidence>
<evidence type="ECO:0000256" key="4">
    <source>
        <dbReference type="ARBA" id="ARBA00022840"/>
    </source>
</evidence>
<feature type="binding site" evidence="5">
    <location>
        <position position="217"/>
    </location>
    <ligand>
        <name>Zn(2+)</name>
        <dbReference type="ChEBI" id="CHEBI:29105"/>
    </ligand>
</feature>
<gene>
    <name evidence="5" type="primary">murT</name>
    <name evidence="8" type="ORF">SAMN05660706_13418</name>
</gene>
<feature type="domain" description="Lipid II isoglutaminyl synthase (glutamine-hydrolyzing) subunit MurT C-terminal" evidence="7">
    <location>
        <begin position="331"/>
        <end position="443"/>
    </location>
</feature>
<dbReference type="PROSITE" id="PS01011">
    <property type="entry name" value="FOLYLPOLYGLU_SYNT_1"/>
    <property type="match status" value="1"/>
</dbReference>
<feature type="domain" description="Mur ligase central" evidence="6">
    <location>
        <begin position="57"/>
        <end position="194"/>
    </location>
</feature>
<comment type="subunit">
    <text evidence="5">Forms a heterodimer with GatD.</text>
</comment>
<comment type="catalytic activity">
    <reaction evidence="5">
        <text>beta-D-GlcNAc-(1-&gt;4)-Mur2Ac(oyl-L-Ala-gamma-D-O-P-Glu-L-Lys-D-Ala-D-Ala)-di-trans,octa-cis-undecaprenyl diphosphate + NH4(+) = beta-D-GlcNAc-(1-&gt;4)-Mur2Ac(oyl-L-Ala-D-isoglutaminyl-L-Lys-D-Ala-D-Ala)-di-trans,octa-cis-undecaprenyl diphosphate + phosphate + H(+)</text>
        <dbReference type="Rhea" id="RHEA:57932"/>
        <dbReference type="ChEBI" id="CHEBI:15378"/>
        <dbReference type="ChEBI" id="CHEBI:28938"/>
        <dbReference type="ChEBI" id="CHEBI:43474"/>
        <dbReference type="ChEBI" id="CHEBI:62233"/>
        <dbReference type="ChEBI" id="CHEBI:143132"/>
    </reaction>
</comment>
<keyword evidence="4 5" id="KW-0067">ATP-binding</keyword>